<evidence type="ECO:0000256" key="1">
    <source>
        <dbReference type="ARBA" id="ARBA00004323"/>
    </source>
</evidence>
<keyword evidence="8" id="KW-0333">Golgi apparatus</keyword>
<organism evidence="11 12">
    <name type="scientific">Goodea atripinnis</name>
    <dbReference type="NCBI Taxonomy" id="208336"/>
    <lineage>
        <taxon>Eukaryota</taxon>
        <taxon>Metazoa</taxon>
        <taxon>Chordata</taxon>
        <taxon>Craniata</taxon>
        <taxon>Vertebrata</taxon>
        <taxon>Euteleostomi</taxon>
        <taxon>Actinopterygii</taxon>
        <taxon>Neopterygii</taxon>
        <taxon>Teleostei</taxon>
        <taxon>Neoteleostei</taxon>
        <taxon>Acanthomorphata</taxon>
        <taxon>Ovalentaria</taxon>
        <taxon>Atherinomorphae</taxon>
        <taxon>Cyprinodontiformes</taxon>
        <taxon>Goodeidae</taxon>
        <taxon>Goodea</taxon>
    </lineage>
</organism>
<proteinExistence type="inferred from homology"/>
<evidence type="ECO:0000256" key="7">
    <source>
        <dbReference type="ARBA" id="ARBA00022989"/>
    </source>
</evidence>
<dbReference type="PANTHER" id="PTHR46032:SF2">
    <property type="entry name" value="GAL BETA 1,3-GALNAC ALPHA-2,3-SIALYL TRANSFERASE-RELATED"/>
    <property type="match status" value="1"/>
</dbReference>
<comment type="caution">
    <text evidence="11">The sequence shown here is derived from an EMBL/GenBank/DDBJ whole genome shotgun (WGS) entry which is preliminary data.</text>
</comment>
<keyword evidence="5" id="KW-0812">Transmembrane</keyword>
<keyword evidence="9" id="KW-0472">Membrane</keyword>
<evidence type="ECO:0000313" key="11">
    <source>
        <dbReference type="EMBL" id="MEQ2170300.1"/>
    </source>
</evidence>
<evidence type="ECO:0000256" key="10">
    <source>
        <dbReference type="ARBA" id="ARBA00023180"/>
    </source>
</evidence>
<dbReference type="EMBL" id="JAHRIO010037944">
    <property type="protein sequence ID" value="MEQ2170300.1"/>
    <property type="molecule type" value="Genomic_DNA"/>
</dbReference>
<evidence type="ECO:0000256" key="5">
    <source>
        <dbReference type="ARBA" id="ARBA00022692"/>
    </source>
</evidence>
<name>A0ABV0NFW9_9TELE</name>
<dbReference type="InterPro" id="IPR051757">
    <property type="entry name" value="Beta-gal_alpha2-3_sialyltrans"/>
</dbReference>
<keyword evidence="4" id="KW-0808">Transferase</keyword>
<dbReference type="Pfam" id="PF00777">
    <property type="entry name" value="Glyco_transf_29"/>
    <property type="match status" value="1"/>
</dbReference>
<evidence type="ECO:0000256" key="4">
    <source>
        <dbReference type="ARBA" id="ARBA00022679"/>
    </source>
</evidence>
<evidence type="ECO:0000256" key="8">
    <source>
        <dbReference type="ARBA" id="ARBA00023034"/>
    </source>
</evidence>
<comment type="similarity">
    <text evidence="2">Belongs to the glycosyltransferase 29 family.</text>
</comment>
<dbReference type="InterPro" id="IPR001675">
    <property type="entry name" value="Glyco_trans_29"/>
</dbReference>
<dbReference type="Proteomes" id="UP001476798">
    <property type="component" value="Unassembled WGS sequence"/>
</dbReference>
<keyword evidence="12" id="KW-1185">Reference proteome</keyword>
<keyword evidence="6" id="KW-0735">Signal-anchor</keyword>
<evidence type="ECO:0000256" key="3">
    <source>
        <dbReference type="ARBA" id="ARBA00022676"/>
    </source>
</evidence>
<gene>
    <name evidence="11" type="ORF">GOODEAATRI_034080</name>
</gene>
<evidence type="ECO:0008006" key="13">
    <source>
        <dbReference type="Google" id="ProtNLM"/>
    </source>
</evidence>
<protein>
    <recommendedName>
        <fullName evidence="13">Alpha-(1,3)-fucosyltransferase</fullName>
    </recommendedName>
</protein>
<comment type="subcellular location">
    <subcellularLocation>
        <location evidence="1">Golgi apparatus membrane</location>
        <topology evidence="1">Single-pass type II membrane protein</topology>
    </subcellularLocation>
</comment>
<sequence length="141" mass="16228">MSFQFKMSIFLLAVTTVNVILMSIYTDWLRLMPNSCKCEKCFSEEDVILSHYLNRSIEPFLSATTNLPEEAFNWWLHLQSKRQNFSYYKATIDKLFKIFPSSPVLEKPSTDGCRTCAIVGNSVNLKGSHYGPLIDFQDVII</sequence>
<dbReference type="InterPro" id="IPR038578">
    <property type="entry name" value="GT29-like_sf"/>
</dbReference>
<feature type="non-terminal residue" evidence="11">
    <location>
        <position position="1"/>
    </location>
</feature>
<feature type="non-terminal residue" evidence="11">
    <location>
        <position position="141"/>
    </location>
</feature>
<evidence type="ECO:0000256" key="9">
    <source>
        <dbReference type="ARBA" id="ARBA00023136"/>
    </source>
</evidence>
<evidence type="ECO:0000256" key="2">
    <source>
        <dbReference type="ARBA" id="ARBA00006003"/>
    </source>
</evidence>
<dbReference type="Gene3D" id="3.90.1480.20">
    <property type="entry name" value="Glycosyl transferase family 29"/>
    <property type="match status" value="1"/>
</dbReference>
<dbReference type="PANTHER" id="PTHR46032">
    <property type="entry name" value="ALPHA-2,3-SIALYLTRANSFERASE ST3GAL I ISOFORM X1"/>
    <property type="match status" value="1"/>
</dbReference>
<keyword evidence="7" id="KW-1133">Transmembrane helix</keyword>
<keyword evidence="10" id="KW-0325">Glycoprotein</keyword>
<keyword evidence="3" id="KW-0328">Glycosyltransferase</keyword>
<reference evidence="11 12" key="1">
    <citation type="submission" date="2021-06" db="EMBL/GenBank/DDBJ databases">
        <authorList>
            <person name="Palmer J.M."/>
        </authorList>
    </citation>
    <scope>NUCLEOTIDE SEQUENCE [LARGE SCALE GENOMIC DNA]</scope>
    <source>
        <strain evidence="11 12">GA_2019</strain>
        <tissue evidence="11">Muscle</tissue>
    </source>
</reference>
<accession>A0ABV0NFW9</accession>
<evidence type="ECO:0000256" key="6">
    <source>
        <dbReference type="ARBA" id="ARBA00022968"/>
    </source>
</evidence>
<evidence type="ECO:0000313" key="12">
    <source>
        <dbReference type="Proteomes" id="UP001476798"/>
    </source>
</evidence>